<dbReference type="Gene3D" id="3.40.50.1820">
    <property type="entry name" value="alpha/beta hydrolase"/>
    <property type="match status" value="1"/>
</dbReference>
<organism evidence="3 4">
    <name type="scientific">Emericella nidulans (strain FGSC A4 / ATCC 38163 / CBS 112.46 / NRRL 194 / M139)</name>
    <name type="common">Aspergillus nidulans</name>
    <dbReference type="NCBI Taxonomy" id="227321"/>
    <lineage>
        <taxon>Eukaryota</taxon>
        <taxon>Fungi</taxon>
        <taxon>Dikarya</taxon>
        <taxon>Ascomycota</taxon>
        <taxon>Pezizomycotina</taxon>
        <taxon>Eurotiomycetes</taxon>
        <taxon>Eurotiomycetidae</taxon>
        <taxon>Eurotiales</taxon>
        <taxon>Aspergillaceae</taxon>
        <taxon>Aspergillus</taxon>
        <taxon>Aspergillus subgen. Nidulantes</taxon>
    </lineage>
</organism>
<evidence type="ECO:0000313" key="4">
    <source>
        <dbReference type="Proteomes" id="UP000000560"/>
    </source>
</evidence>
<keyword evidence="4" id="KW-1185">Reference proteome</keyword>
<proteinExistence type="inferred from homology"/>
<name>Q5AY57_EMENI</name>
<dbReference type="GO" id="GO:0004806">
    <property type="term" value="F:triacylglycerol lipase activity"/>
    <property type="evidence" value="ECO:0007669"/>
    <property type="project" value="UniProtKB-UniRule"/>
</dbReference>
<dbReference type="PIRSF" id="PIRSF029171">
    <property type="entry name" value="Esterase_LipA"/>
    <property type="match status" value="1"/>
</dbReference>
<evidence type="ECO:0000256" key="1">
    <source>
        <dbReference type="ARBA" id="ARBA00022801"/>
    </source>
</evidence>
<dbReference type="ESTHER" id="emeni-q5ay57">
    <property type="family name" value="Fungal-Bact_LIP"/>
</dbReference>
<dbReference type="PANTHER" id="PTHR34853:SF5">
    <property type="entry name" value="LIP-DOMAIN-CONTAINING PROTEIN-RELATED"/>
    <property type="match status" value="1"/>
</dbReference>
<accession>C8V262</accession>
<dbReference type="EMBL" id="BN001301">
    <property type="protein sequence ID" value="CBF71430.1"/>
    <property type="molecule type" value="Genomic_DNA"/>
</dbReference>
<accession>Q5AY57</accession>
<sequence>MYSPLWHLLWSLAVSLSLDVAQSIPAAQDPRTDPFYQPPPGFERAPPGTIFRKRLVTTSFFGLVPDPVEAHQLLYRTTAINGSAIASITTVFKPLHAITDRYVSFHTAYDSASVTCDPSYQYQLGVPQTDLISTFEFLFLQRHLLHGYIVASPDHEGPDAALGSGRLAGMTVLDGMRAVNNFNETLGFSTSRPMIAATGYSGGAIATGWAASLHYVYAPELNVKGWAMGGTPANLTGTFYYLDGKLYSGFIPAAVNGLSKPSAYGTQLLPIIDRIVTEKGRALLDYANSHCVPADLANWPNQSMLSPDIQTLGPTLLLEPTIHSVLLENLLGGRPEEAPMAPVLVYHSVEDEIIPYHDIPLMVDSWCSAGATVQFRTYVTGGHARTLLGSLTDSAGYIDDAFAGTLEHGCSWQFRTISPHPVIGKVDHEHIFSQLSENLNQLFWAEAV</sequence>
<dbReference type="OrthoDB" id="2373480at2759"/>
<keyword evidence="1" id="KW-0378">Hydrolase</keyword>
<dbReference type="PANTHER" id="PTHR34853">
    <property type="match status" value="1"/>
</dbReference>
<dbReference type="KEGG" id="ani:ANIA_06773"/>
<dbReference type="GeneID" id="2870303"/>
<evidence type="ECO:0000256" key="2">
    <source>
        <dbReference type="PIRNR" id="PIRNR029171"/>
    </source>
</evidence>
<gene>
    <name evidence="3" type="ORF">ANIA_06773</name>
</gene>
<dbReference type="VEuPathDB" id="FungiDB:AN6773"/>
<dbReference type="GO" id="GO:0016042">
    <property type="term" value="P:lipid catabolic process"/>
    <property type="evidence" value="ECO:0007669"/>
    <property type="project" value="UniProtKB-UniRule"/>
</dbReference>
<dbReference type="AlphaFoldDB" id="Q5AY57"/>
<feature type="chain" id="PRO_5013437485" description="LIP-domain-containing protein" evidence="2">
    <location>
        <begin position="24"/>
        <end position="448"/>
    </location>
</feature>
<dbReference type="OMA" id="HATTEII"/>
<dbReference type="Proteomes" id="UP000000560">
    <property type="component" value="Chromosome I"/>
</dbReference>
<keyword evidence="2" id="KW-0732">Signal</keyword>
<dbReference type="RefSeq" id="XP_664377.1">
    <property type="nucleotide sequence ID" value="XM_659285.1"/>
</dbReference>
<reference evidence="4" key="1">
    <citation type="journal article" date="2005" name="Nature">
        <title>Sequencing of Aspergillus nidulans and comparative analysis with A. fumigatus and A. oryzae.</title>
        <authorList>
            <person name="Galagan J.E."/>
            <person name="Calvo S.E."/>
            <person name="Cuomo C."/>
            <person name="Ma L.J."/>
            <person name="Wortman J.R."/>
            <person name="Batzoglou S."/>
            <person name="Lee S.I."/>
            <person name="Basturkmen M."/>
            <person name="Spevak C.C."/>
            <person name="Clutterbuck J."/>
            <person name="Kapitonov V."/>
            <person name="Jurka J."/>
            <person name="Scazzocchio C."/>
            <person name="Farman M."/>
            <person name="Butler J."/>
            <person name="Purcell S."/>
            <person name="Harris S."/>
            <person name="Braus G.H."/>
            <person name="Draht O."/>
            <person name="Busch S."/>
            <person name="D'Enfert C."/>
            <person name="Bouchier C."/>
            <person name="Goldman G.H."/>
            <person name="Bell-Pedersen D."/>
            <person name="Griffiths-Jones S."/>
            <person name="Doonan J.H."/>
            <person name="Yu J."/>
            <person name="Vienken K."/>
            <person name="Pain A."/>
            <person name="Freitag M."/>
            <person name="Selker E.U."/>
            <person name="Archer D.B."/>
            <person name="Penalva M.A."/>
            <person name="Oakley B.R."/>
            <person name="Momany M."/>
            <person name="Tanaka T."/>
            <person name="Kumagai T."/>
            <person name="Asai K."/>
            <person name="Machida M."/>
            <person name="Nierman W.C."/>
            <person name="Denning D.W."/>
            <person name="Caddick M."/>
            <person name="Hynes M."/>
            <person name="Paoletti M."/>
            <person name="Fischer R."/>
            <person name="Miller B."/>
            <person name="Dyer P."/>
            <person name="Sachs M.S."/>
            <person name="Osmani S.A."/>
            <person name="Birren B.W."/>
        </authorList>
    </citation>
    <scope>NUCLEOTIDE SEQUENCE [LARGE SCALE GENOMIC DNA]</scope>
    <source>
        <strain evidence="4">FGSC A4 / ATCC 38163 / CBS 112.46 / NRRL 194 / M139</strain>
    </source>
</reference>
<dbReference type="HOGENOM" id="CLU_029538_5_0_1"/>
<dbReference type="SUPFAM" id="SSF53474">
    <property type="entry name" value="alpha/beta-Hydrolases"/>
    <property type="match status" value="1"/>
</dbReference>
<evidence type="ECO:0008006" key="5">
    <source>
        <dbReference type="Google" id="ProtNLM"/>
    </source>
</evidence>
<evidence type="ECO:0000313" key="3">
    <source>
        <dbReference type="EMBL" id="CBF71430.1"/>
    </source>
</evidence>
<protein>
    <recommendedName>
        <fullName evidence="5">LIP-domain-containing protein</fullName>
    </recommendedName>
</protein>
<dbReference type="Gene3D" id="1.10.260.130">
    <property type="match status" value="1"/>
</dbReference>
<dbReference type="Pfam" id="PF03583">
    <property type="entry name" value="LIP"/>
    <property type="match status" value="1"/>
</dbReference>
<dbReference type="InParanoid" id="Q5AY57"/>
<comment type="similarity">
    <text evidence="2">Belongs to the AB hydrolase superfamily. Lipase family.</text>
</comment>
<dbReference type="eggNOG" id="ENOG502SHJQ">
    <property type="taxonomic scope" value="Eukaryota"/>
</dbReference>
<reference evidence="4" key="2">
    <citation type="journal article" date="2009" name="Fungal Genet. Biol.">
        <title>The 2008 update of the Aspergillus nidulans genome annotation: a community effort.</title>
        <authorList>
            <person name="Wortman J.R."/>
            <person name="Gilsenan J.M."/>
            <person name="Joardar V."/>
            <person name="Deegan J."/>
            <person name="Clutterbuck J."/>
            <person name="Andersen M.R."/>
            <person name="Archer D."/>
            <person name="Bencina M."/>
            <person name="Braus G."/>
            <person name="Coutinho P."/>
            <person name="von Dohren H."/>
            <person name="Doonan J."/>
            <person name="Driessen A.J."/>
            <person name="Durek P."/>
            <person name="Espeso E."/>
            <person name="Fekete E."/>
            <person name="Flipphi M."/>
            <person name="Estrada C.G."/>
            <person name="Geysens S."/>
            <person name="Goldman G."/>
            <person name="de Groot P.W."/>
            <person name="Hansen K."/>
            <person name="Harris S.D."/>
            <person name="Heinekamp T."/>
            <person name="Helmstaedt K."/>
            <person name="Henrissat B."/>
            <person name="Hofmann G."/>
            <person name="Homan T."/>
            <person name="Horio T."/>
            <person name="Horiuchi H."/>
            <person name="James S."/>
            <person name="Jones M."/>
            <person name="Karaffa L."/>
            <person name="Karanyi Z."/>
            <person name="Kato M."/>
            <person name="Keller N."/>
            <person name="Kelly D.E."/>
            <person name="Kiel J.A."/>
            <person name="Kim J.M."/>
            <person name="van der Klei I.J."/>
            <person name="Klis F.M."/>
            <person name="Kovalchuk A."/>
            <person name="Krasevec N."/>
            <person name="Kubicek C.P."/>
            <person name="Liu B."/>
            <person name="Maccabe A."/>
            <person name="Meyer V."/>
            <person name="Mirabito P."/>
            <person name="Miskei M."/>
            <person name="Mos M."/>
            <person name="Mullins J."/>
            <person name="Nelson D.R."/>
            <person name="Nielsen J."/>
            <person name="Oakley B.R."/>
            <person name="Osmani S.A."/>
            <person name="Pakula T."/>
            <person name="Paszewski A."/>
            <person name="Paulsen I."/>
            <person name="Pilsyk S."/>
            <person name="Pocsi I."/>
            <person name="Punt P.J."/>
            <person name="Ram A.F."/>
            <person name="Ren Q."/>
            <person name="Robellet X."/>
            <person name="Robson G."/>
            <person name="Seiboth B."/>
            <person name="van Solingen P."/>
            <person name="Specht T."/>
            <person name="Sun J."/>
            <person name="Taheri-Talesh N."/>
            <person name="Takeshita N."/>
            <person name="Ussery D."/>
            <person name="vanKuyk P.A."/>
            <person name="Visser H."/>
            <person name="van de Vondervoort P.J."/>
            <person name="de Vries R.P."/>
            <person name="Walton J."/>
            <person name="Xiang X."/>
            <person name="Xiong Y."/>
            <person name="Zeng A.P."/>
            <person name="Brandt B.W."/>
            <person name="Cornell M.J."/>
            <person name="van den Hondel C.A."/>
            <person name="Visser J."/>
            <person name="Oliver S.G."/>
            <person name="Turner G."/>
        </authorList>
    </citation>
    <scope>GENOME REANNOTATION</scope>
    <source>
        <strain evidence="4">FGSC A4 / ATCC 38163 / CBS 112.46 / NRRL 194 / M139</strain>
    </source>
</reference>
<dbReference type="InterPro" id="IPR005152">
    <property type="entry name" value="Lipase_secreted"/>
</dbReference>
<feature type="signal peptide" evidence="2">
    <location>
        <begin position="1"/>
        <end position="23"/>
    </location>
</feature>
<dbReference type="InterPro" id="IPR029058">
    <property type="entry name" value="AB_hydrolase_fold"/>
</dbReference>